<organism evidence="2 3">
    <name type="scientific">Streptomyces nigrescens</name>
    <dbReference type="NCBI Taxonomy" id="1920"/>
    <lineage>
        <taxon>Bacteria</taxon>
        <taxon>Bacillati</taxon>
        <taxon>Actinomycetota</taxon>
        <taxon>Actinomycetes</taxon>
        <taxon>Kitasatosporales</taxon>
        <taxon>Streptomycetaceae</taxon>
        <taxon>Streptomyces</taxon>
    </lineage>
</organism>
<geneLocation type="plasmid" evidence="2 3">
    <name>SNP1</name>
</geneLocation>
<name>A0ABM8A6I6_STRNI</name>
<keyword evidence="2" id="KW-0614">Plasmid</keyword>
<dbReference type="RefSeq" id="WP_261957841.1">
    <property type="nucleotide sequence ID" value="NZ_AP026074.1"/>
</dbReference>
<reference evidence="2" key="1">
    <citation type="submission" date="2022-06" db="EMBL/GenBank/DDBJ databases">
        <title>Complete genome sequence of Streptomyces nigrescens HEK616.</title>
        <authorList>
            <person name="Asamizu S."/>
            <person name="Onaka H."/>
        </authorList>
    </citation>
    <scope>NUCLEOTIDE SEQUENCE</scope>
    <source>
        <strain evidence="2">HEK616</strain>
        <plasmid evidence="2">SNP1</plasmid>
    </source>
</reference>
<evidence type="ECO:0008006" key="4">
    <source>
        <dbReference type="Google" id="ProtNLM"/>
    </source>
</evidence>
<dbReference type="EMBL" id="AP026074">
    <property type="protein sequence ID" value="BDM74297.1"/>
    <property type="molecule type" value="Genomic_DNA"/>
</dbReference>
<evidence type="ECO:0000256" key="1">
    <source>
        <dbReference type="SAM" id="SignalP"/>
    </source>
</evidence>
<sequence length="186" mass="19345">MQRSRAVAVGTLILLTCTAAGAHAAEPKGKAPTAVSWCEQQGGTAQKEVPYYTKTGTQMVQLGGEREMCTFSAKDGSRIMIAADSLAADKPTLAALAYLHAPKDPGGKPGNPSIAYCQTLNGTAMYGPRPTDGGGWAPPGETRPDKAVTACMFGDGSLIDAWGLKYKEGGVIRGADLTKKFRAAIP</sequence>
<keyword evidence="3" id="KW-1185">Reference proteome</keyword>
<evidence type="ECO:0000313" key="2">
    <source>
        <dbReference type="EMBL" id="BDM74297.1"/>
    </source>
</evidence>
<feature type="signal peptide" evidence="1">
    <location>
        <begin position="1"/>
        <end position="24"/>
    </location>
</feature>
<dbReference type="Proteomes" id="UP001059597">
    <property type="component" value="Plasmid SNP1"/>
</dbReference>
<proteinExistence type="predicted"/>
<evidence type="ECO:0000313" key="3">
    <source>
        <dbReference type="Proteomes" id="UP001059597"/>
    </source>
</evidence>
<feature type="chain" id="PRO_5046490129" description="DUF333 domain-containing protein" evidence="1">
    <location>
        <begin position="25"/>
        <end position="186"/>
    </location>
</feature>
<protein>
    <recommendedName>
        <fullName evidence="4">DUF333 domain-containing protein</fullName>
    </recommendedName>
</protein>
<gene>
    <name evidence="2" type="ORF">HEK616_77840</name>
</gene>
<accession>A0ABM8A6I6</accession>
<keyword evidence="1" id="KW-0732">Signal</keyword>